<protein>
    <recommendedName>
        <fullName evidence="5">VPLPA-CTERM protein sorting domain-containing protein</fullName>
    </recommendedName>
</protein>
<dbReference type="OrthoDB" id="9804931at2"/>
<evidence type="ECO:0000313" key="4">
    <source>
        <dbReference type="Proteomes" id="UP000199118"/>
    </source>
</evidence>
<feature type="signal peptide" evidence="2">
    <location>
        <begin position="1"/>
        <end position="25"/>
    </location>
</feature>
<name>A0A1H2T7I6_9RHOB</name>
<gene>
    <name evidence="3" type="ORF">SAMN05444336_101908</name>
</gene>
<keyword evidence="1" id="KW-0472">Membrane</keyword>
<dbReference type="AlphaFoldDB" id="A0A1H2T7I6"/>
<dbReference type="EMBL" id="FNMZ01000001">
    <property type="protein sequence ID" value="SDW39798.1"/>
    <property type="molecule type" value="Genomic_DNA"/>
</dbReference>
<keyword evidence="4" id="KW-1185">Reference proteome</keyword>
<sequence>MTSKFILLAAVATSVVALSAQTAAAQCVTSGSDVTCSGLQTGPVLVPDDDATVTVNAGASVDGDGEHTFEISGDGVEMTNSGAIKSSDGKETVKFTGENLTLRNTATGEITSDDRGIESDGSGAGFSLFNDGEILAPNDDAMRVDEDDVTVVNNGRIEAGGRALRARGDDFTIVNSGELISNGDEGIEGRDGFDMTNQVGGRVEAFDDGVQFGIGTLRNHGEIIGGDDGIDVDGGLIENTGVIRTSSTAFDAAGIDIDEVDEAGGTPPTLVIDNGDGGLIEGQIGIFADPAAVHAIEIRNAGRIAGLGGEAIHLAPGQMDSLLELSGASEIEGAVIFGGGDDTLLIGDLTTSGHLSNGFEIDGGEGGDLVSFAEGYELSDLYDISLAGDLLTFSFETLSGEDATAALRSFAWLDIGGARYAVRGAGVSAVPAPLAGVLLISGLAGLAGVARRRRAA</sequence>
<dbReference type="STRING" id="356660.SAMN05444336_101908"/>
<proteinExistence type="predicted"/>
<reference evidence="3 4" key="1">
    <citation type="submission" date="2016-10" db="EMBL/GenBank/DDBJ databases">
        <authorList>
            <person name="de Groot N.N."/>
        </authorList>
    </citation>
    <scope>NUCLEOTIDE SEQUENCE [LARGE SCALE GENOMIC DNA]</scope>
    <source>
        <strain evidence="3 4">DSM 17890</strain>
    </source>
</reference>
<feature type="chain" id="PRO_5011753688" description="VPLPA-CTERM protein sorting domain-containing protein" evidence="2">
    <location>
        <begin position="26"/>
        <end position="456"/>
    </location>
</feature>
<keyword evidence="2" id="KW-0732">Signal</keyword>
<keyword evidence="1" id="KW-0812">Transmembrane</keyword>
<keyword evidence="1" id="KW-1133">Transmembrane helix</keyword>
<feature type="transmembrane region" description="Helical" evidence="1">
    <location>
        <begin position="430"/>
        <end position="450"/>
    </location>
</feature>
<dbReference type="RefSeq" id="WP_092679901.1">
    <property type="nucleotide sequence ID" value="NZ_FNMZ01000001.1"/>
</dbReference>
<accession>A0A1H2T7I6</accession>
<evidence type="ECO:0000256" key="2">
    <source>
        <dbReference type="SAM" id="SignalP"/>
    </source>
</evidence>
<evidence type="ECO:0000256" key="1">
    <source>
        <dbReference type="SAM" id="Phobius"/>
    </source>
</evidence>
<evidence type="ECO:0000313" key="3">
    <source>
        <dbReference type="EMBL" id="SDW39798.1"/>
    </source>
</evidence>
<dbReference type="Proteomes" id="UP000199118">
    <property type="component" value="Unassembled WGS sequence"/>
</dbReference>
<evidence type="ECO:0008006" key="5">
    <source>
        <dbReference type="Google" id="ProtNLM"/>
    </source>
</evidence>
<organism evidence="3 4">
    <name type="scientific">Albimonas donghaensis</name>
    <dbReference type="NCBI Taxonomy" id="356660"/>
    <lineage>
        <taxon>Bacteria</taxon>
        <taxon>Pseudomonadati</taxon>
        <taxon>Pseudomonadota</taxon>
        <taxon>Alphaproteobacteria</taxon>
        <taxon>Rhodobacterales</taxon>
        <taxon>Paracoccaceae</taxon>
        <taxon>Albimonas</taxon>
    </lineage>
</organism>